<dbReference type="EC" id="2.7.1.12" evidence="3 9"/>
<dbReference type="PANTHER" id="PTHR43442">
    <property type="entry name" value="GLUCONOKINASE-RELATED"/>
    <property type="match status" value="1"/>
</dbReference>
<gene>
    <name evidence="11" type="ORF">KDK95_04260</name>
</gene>
<evidence type="ECO:0000256" key="6">
    <source>
        <dbReference type="ARBA" id="ARBA00022777"/>
    </source>
</evidence>
<dbReference type="AlphaFoldDB" id="A0A941IHA4"/>
<keyword evidence="6 9" id="KW-0418">Kinase</keyword>
<evidence type="ECO:0000256" key="7">
    <source>
        <dbReference type="ARBA" id="ARBA00022840"/>
    </source>
</evidence>
<keyword evidence="5 9" id="KW-0547">Nucleotide-binding</keyword>
<dbReference type="NCBIfam" id="TIGR01313">
    <property type="entry name" value="therm_gnt_kin"/>
    <property type="match status" value="1"/>
</dbReference>
<evidence type="ECO:0000256" key="2">
    <source>
        <dbReference type="ARBA" id="ARBA00008420"/>
    </source>
</evidence>
<dbReference type="RefSeq" id="WP_212516657.1">
    <property type="nucleotide sequence ID" value="NZ_JAGSOH010000006.1"/>
</dbReference>
<evidence type="ECO:0000256" key="4">
    <source>
        <dbReference type="ARBA" id="ARBA00022679"/>
    </source>
</evidence>
<accession>A0A941IHA4</accession>
<evidence type="ECO:0000313" key="11">
    <source>
        <dbReference type="EMBL" id="MBR7825507.1"/>
    </source>
</evidence>
<evidence type="ECO:0000256" key="1">
    <source>
        <dbReference type="ARBA" id="ARBA00004761"/>
    </source>
</evidence>
<dbReference type="GO" id="GO:0005524">
    <property type="term" value="F:ATP binding"/>
    <property type="evidence" value="ECO:0007669"/>
    <property type="project" value="UniProtKB-KW"/>
</dbReference>
<dbReference type="PRINTS" id="PR01100">
    <property type="entry name" value="SHIKIMTKNASE"/>
</dbReference>
<dbReference type="PANTHER" id="PTHR43442:SF3">
    <property type="entry name" value="GLUCONOKINASE-RELATED"/>
    <property type="match status" value="1"/>
</dbReference>
<dbReference type="SUPFAM" id="SSF52540">
    <property type="entry name" value="P-loop containing nucleoside triphosphate hydrolases"/>
    <property type="match status" value="1"/>
</dbReference>
<evidence type="ECO:0000256" key="5">
    <source>
        <dbReference type="ARBA" id="ARBA00022741"/>
    </source>
</evidence>
<protein>
    <recommendedName>
        <fullName evidence="3 9">Gluconokinase</fullName>
        <ecNumber evidence="3 9">2.7.1.12</ecNumber>
    </recommendedName>
</protein>
<dbReference type="GO" id="GO:0005975">
    <property type="term" value="P:carbohydrate metabolic process"/>
    <property type="evidence" value="ECO:0007669"/>
    <property type="project" value="InterPro"/>
</dbReference>
<reference evidence="11" key="1">
    <citation type="submission" date="2021-04" db="EMBL/GenBank/DDBJ databases">
        <title>Genome based classification of Actinospica acidithermotolerans sp. nov., an actinobacterium isolated from an Indonesian hot spring.</title>
        <authorList>
            <person name="Kusuma A.B."/>
            <person name="Putra K.E."/>
            <person name="Nafisah S."/>
            <person name="Loh J."/>
            <person name="Nouioui I."/>
            <person name="Goodfellow M."/>
        </authorList>
    </citation>
    <scope>NUCLEOTIDE SEQUENCE</scope>
    <source>
        <strain evidence="11">MGRD01-02</strain>
    </source>
</reference>
<comment type="catalytic activity">
    <reaction evidence="8 9">
        <text>D-gluconate + ATP = 6-phospho-D-gluconate + ADP + H(+)</text>
        <dbReference type="Rhea" id="RHEA:19433"/>
        <dbReference type="ChEBI" id="CHEBI:15378"/>
        <dbReference type="ChEBI" id="CHEBI:18391"/>
        <dbReference type="ChEBI" id="CHEBI:30616"/>
        <dbReference type="ChEBI" id="CHEBI:58759"/>
        <dbReference type="ChEBI" id="CHEBI:456216"/>
        <dbReference type="EC" id="2.7.1.12"/>
    </reaction>
</comment>
<name>A0A941IHA4_9ACTN</name>
<comment type="pathway">
    <text evidence="1">Carbohydrate acid metabolism.</text>
</comment>
<organism evidence="11 12">
    <name type="scientific">Actinospica acidithermotolerans</name>
    <dbReference type="NCBI Taxonomy" id="2828514"/>
    <lineage>
        <taxon>Bacteria</taxon>
        <taxon>Bacillati</taxon>
        <taxon>Actinomycetota</taxon>
        <taxon>Actinomycetes</taxon>
        <taxon>Catenulisporales</taxon>
        <taxon>Actinospicaceae</taxon>
        <taxon>Actinospica</taxon>
    </lineage>
</organism>
<evidence type="ECO:0000256" key="3">
    <source>
        <dbReference type="ARBA" id="ARBA00012054"/>
    </source>
</evidence>
<dbReference type="Proteomes" id="UP000676325">
    <property type="component" value="Unassembled WGS sequence"/>
</dbReference>
<comment type="similarity">
    <text evidence="2 9">Belongs to the gluconokinase GntK/GntV family.</text>
</comment>
<keyword evidence="7 9" id="KW-0067">ATP-binding</keyword>
<dbReference type="Pfam" id="PF13671">
    <property type="entry name" value="AAA_33"/>
    <property type="match status" value="1"/>
</dbReference>
<dbReference type="GO" id="GO:0005737">
    <property type="term" value="C:cytoplasm"/>
    <property type="evidence" value="ECO:0007669"/>
    <property type="project" value="TreeGrafter"/>
</dbReference>
<comment type="caution">
    <text evidence="11">The sequence shown here is derived from an EMBL/GenBank/DDBJ whole genome shotgun (WGS) entry which is preliminary data.</text>
</comment>
<keyword evidence="4 9" id="KW-0808">Transferase</keyword>
<dbReference type="GO" id="GO:0046316">
    <property type="term" value="F:gluconokinase activity"/>
    <property type="evidence" value="ECO:0007669"/>
    <property type="project" value="UniProtKB-EC"/>
</dbReference>
<dbReference type="EMBL" id="JAGSOH010000006">
    <property type="protein sequence ID" value="MBR7825507.1"/>
    <property type="molecule type" value="Genomic_DNA"/>
</dbReference>
<evidence type="ECO:0000256" key="9">
    <source>
        <dbReference type="RuleBase" id="RU363066"/>
    </source>
</evidence>
<evidence type="ECO:0000313" key="12">
    <source>
        <dbReference type="Proteomes" id="UP000676325"/>
    </source>
</evidence>
<dbReference type="InterPro" id="IPR027417">
    <property type="entry name" value="P-loop_NTPase"/>
</dbReference>
<keyword evidence="12" id="KW-1185">Reference proteome</keyword>
<dbReference type="InterPro" id="IPR006001">
    <property type="entry name" value="Therm_gnt_kin"/>
</dbReference>
<dbReference type="CDD" id="cd02021">
    <property type="entry name" value="GntK"/>
    <property type="match status" value="1"/>
</dbReference>
<dbReference type="Gene3D" id="3.40.50.300">
    <property type="entry name" value="P-loop containing nucleotide triphosphate hydrolases"/>
    <property type="match status" value="1"/>
</dbReference>
<proteinExistence type="inferred from homology"/>
<evidence type="ECO:0000256" key="8">
    <source>
        <dbReference type="ARBA" id="ARBA00048090"/>
    </source>
</evidence>
<feature type="region of interest" description="Disordered" evidence="10">
    <location>
        <begin position="165"/>
        <end position="186"/>
    </location>
</feature>
<evidence type="ECO:0000256" key="10">
    <source>
        <dbReference type="SAM" id="MobiDB-lite"/>
    </source>
</evidence>
<sequence>MGALVVIVIGVSGSGKSTVGRALAEALSVPFLDGDDLHTAANIAKMTEGKPLDDEDRLPWLASLAARIGEMAAADGGVVACSALKRKYRDALFAAAPTVRFLQLSLDPDDALERVTARVDHFMPAALVESQFCDYEPLQRGEPGIVVDALRDLADKVEAFEDYLASPARRSPESDGAQRPARLNRD</sequence>